<feature type="region of interest" description="Disordered" evidence="19">
    <location>
        <begin position="456"/>
        <end position="482"/>
    </location>
</feature>
<evidence type="ECO:0000256" key="4">
    <source>
        <dbReference type="ARBA" id="ARBA00010701"/>
    </source>
</evidence>
<dbReference type="Pfam" id="PF01764">
    <property type="entry name" value="Lipase_3"/>
    <property type="match status" value="1"/>
</dbReference>
<name>A0A067T3N6_GALM3</name>
<dbReference type="HOGENOM" id="CLU_028295_1_1_1"/>
<evidence type="ECO:0000256" key="12">
    <source>
        <dbReference type="ARBA" id="ARBA00022989"/>
    </source>
</evidence>
<evidence type="ECO:0000256" key="1">
    <source>
        <dbReference type="ARBA" id="ARBA00001024"/>
    </source>
</evidence>
<dbReference type="GO" id="GO:0046461">
    <property type="term" value="P:neutral lipid catabolic process"/>
    <property type="evidence" value="ECO:0007669"/>
    <property type="project" value="TreeGrafter"/>
</dbReference>
<keyword evidence="10" id="KW-0442">Lipid degradation</keyword>
<comment type="function">
    <text evidence="17">Lipase which is essential for lysis of subvacuolar cytoplasm to vacuole targeted bodies and intravacuolar autophagic bodies. Involved in the lysis of intravacuolar multivesicular body (MVB) vesicles. The intravacuolar membrane disintegration by ATG15 is critical to life span extension.</text>
</comment>
<dbReference type="PANTHER" id="PTHR47175:SF2">
    <property type="entry name" value="LIPASE ATG15-RELATED"/>
    <property type="match status" value="1"/>
</dbReference>
<evidence type="ECO:0000256" key="7">
    <source>
        <dbReference type="ARBA" id="ARBA00022692"/>
    </source>
</evidence>
<evidence type="ECO:0000259" key="21">
    <source>
        <dbReference type="Pfam" id="PF01764"/>
    </source>
</evidence>
<dbReference type="PANTHER" id="PTHR47175">
    <property type="entry name" value="LIPASE ATG15-RELATED"/>
    <property type="match status" value="1"/>
</dbReference>
<evidence type="ECO:0000256" key="15">
    <source>
        <dbReference type="ARBA" id="ARBA00023136"/>
    </source>
</evidence>
<organism evidence="22 23">
    <name type="scientific">Galerina marginata (strain CBS 339.88)</name>
    <dbReference type="NCBI Taxonomy" id="685588"/>
    <lineage>
        <taxon>Eukaryota</taxon>
        <taxon>Fungi</taxon>
        <taxon>Dikarya</taxon>
        <taxon>Basidiomycota</taxon>
        <taxon>Agaricomycotina</taxon>
        <taxon>Agaricomycetes</taxon>
        <taxon>Agaricomycetidae</taxon>
        <taxon>Agaricales</taxon>
        <taxon>Agaricineae</taxon>
        <taxon>Strophariaceae</taxon>
        <taxon>Galerina</taxon>
    </lineage>
</organism>
<evidence type="ECO:0000256" key="18">
    <source>
        <dbReference type="ARBA" id="ARBA00029828"/>
    </source>
</evidence>
<dbReference type="EMBL" id="KL142385">
    <property type="protein sequence ID" value="KDR73638.1"/>
    <property type="molecule type" value="Genomic_DNA"/>
</dbReference>
<dbReference type="InterPro" id="IPR029058">
    <property type="entry name" value="AB_hydrolase_fold"/>
</dbReference>
<dbReference type="GO" id="GO:0034727">
    <property type="term" value="P:piecemeal microautophagy of the nucleus"/>
    <property type="evidence" value="ECO:0007669"/>
    <property type="project" value="TreeGrafter"/>
</dbReference>
<keyword evidence="13" id="KW-0072">Autophagy</keyword>
<evidence type="ECO:0000256" key="20">
    <source>
        <dbReference type="SAM" id="SignalP"/>
    </source>
</evidence>
<dbReference type="SUPFAM" id="SSF53474">
    <property type="entry name" value="alpha/beta-Hydrolases"/>
    <property type="match status" value="1"/>
</dbReference>
<evidence type="ECO:0000256" key="9">
    <source>
        <dbReference type="ARBA" id="ARBA00022801"/>
    </source>
</evidence>
<evidence type="ECO:0000256" key="3">
    <source>
        <dbReference type="ARBA" id="ARBA00004343"/>
    </source>
</evidence>
<evidence type="ECO:0000256" key="11">
    <source>
        <dbReference type="ARBA" id="ARBA00022968"/>
    </source>
</evidence>
<evidence type="ECO:0000256" key="8">
    <source>
        <dbReference type="ARBA" id="ARBA00022753"/>
    </source>
</evidence>
<keyword evidence="15" id="KW-0472">Membrane</keyword>
<evidence type="ECO:0000256" key="14">
    <source>
        <dbReference type="ARBA" id="ARBA00023098"/>
    </source>
</evidence>
<evidence type="ECO:0000256" key="6">
    <source>
        <dbReference type="ARBA" id="ARBA00013279"/>
    </source>
</evidence>
<dbReference type="GO" id="GO:0005775">
    <property type="term" value="C:vacuolar lumen"/>
    <property type="evidence" value="ECO:0007669"/>
    <property type="project" value="TreeGrafter"/>
</dbReference>
<gene>
    <name evidence="22" type="ORF">GALMADRAFT_251411</name>
</gene>
<dbReference type="GO" id="GO:0032585">
    <property type="term" value="C:multivesicular body membrane"/>
    <property type="evidence" value="ECO:0007669"/>
    <property type="project" value="UniProtKB-SubCell"/>
</dbReference>
<proteinExistence type="inferred from homology"/>
<dbReference type="GO" id="GO:0006660">
    <property type="term" value="P:phosphatidylserine catabolic process"/>
    <property type="evidence" value="ECO:0007669"/>
    <property type="project" value="TreeGrafter"/>
</dbReference>
<evidence type="ECO:0000256" key="5">
    <source>
        <dbReference type="ARBA" id="ARBA00011137"/>
    </source>
</evidence>
<dbReference type="InterPro" id="IPR050805">
    <property type="entry name" value="ATG15_Lipase"/>
</dbReference>
<protein>
    <recommendedName>
        <fullName evidence="6">triacylglycerol lipase</fullName>
        <ecNumber evidence="6">3.1.1.3</ecNumber>
    </recommendedName>
    <alternativeName>
        <fullName evidence="18">Autophagy-related protein 15</fullName>
    </alternativeName>
</protein>
<dbReference type="Proteomes" id="UP000027222">
    <property type="component" value="Unassembled WGS sequence"/>
</dbReference>
<dbReference type="GO" id="GO:0004806">
    <property type="term" value="F:triacylglycerol lipase activity"/>
    <property type="evidence" value="ECO:0007669"/>
    <property type="project" value="UniProtKB-EC"/>
</dbReference>
<feature type="chain" id="PRO_5001646408" description="triacylglycerol lipase" evidence="20">
    <location>
        <begin position="20"/>
        <end position="511"/>
    </location>
</feature>
<evidence type="ECO:0000313" key="22">
    <source>
        <dbReference type="EMBL" id="KDR73638.1"/>
    </source>
</evidence>
<comment type="similarity">
    <text evidence="4">Belongs to the AB hydrolase superfamily. Lipase family.</text>
</comment>
<keyword evidence="7" id="KW-0812">Transmembrane</keyword>
<dbReference type="OrthoDB" id="58570at2759"/>
<evidence type="ECO:0000256" key="19">
    <source>
        <dbReference type="SAM" id="MobiDB-lite"/>
    </source>
</evidence>
<reference evidence="23" key="1">
    <citation type="journal article" date="2014" name="Proc. Natl. Acad. Sci. U.S.A.">
        <title>Extensive sampling of basidiomycete genomes demonstrates inadequacy of the white-rot/brown-rot paradigm for wood decay fungi.</title>
        <authorList>
            <person name="Riley R."/>
            <person name="Salamov A.A."/>
            <person name="Brown D.W."/>
            <person name="Nagy L.G."/>
            <person name="Floudas D."/>
            <person name="Held B.W."/>
            <person name="Levasseur A."/>
            <person name="Lombard V."/>
            <person name="Morin E."/>
            <person name="Otillar R."/>
            <person name="Lindquist E.A."/>
            <person name="Sun H."/>
            <person name="LaButti K.M."/>
            <person name="Schmutz J."/>
            <person name="Jabbour D."/>
            <person name="Luo H."/>
            <person name="Baker S.E."/>
            <person name="Pisabarro A.G."/>
            <person name="Walton J.D."/>
            <person name="Blanchette R.A."/>
            <person name="Henrissat B."/>
            <person name="Martin F."/>
            <person name="Cullen D."/>
            <person name="Hibbett D.S."/>
            <person name="Grigoriev I.V."/>
        </authorList>
    </citation>
    <scope>NUCLEOTIDE SEQUENCE [LARGE SCALE GENOMIC DNA]</scope>
    <source>
        <strain evidence="23">CBS 339.88</strain>
    </source>
</reference>
<evidence type="ECO:0000256" key="2">
    <source>
        <dbReference type="ARBA" id="ARBA00004270"/>
    </source>
</evidence>
<keyword evidence="16" id="KW-0325">Glycoprotein</keyword>
<dbReference type="CDD" id="cd00519">
    <property type="entry name" value="Lipase_3"/>
    <property type="match status" value="1"/>
</dbReference>
<dbReference type="InterPro" id="IPR002921">
    <property type="entry name" value="Fungal_lipase-type"/>
</dbReference>
<keyword evidence="9" id="KW-0378">Hydrolase</keyword>
<keyword evidence="14" id="KW-0443">Lipid metabolism</keyword>
<dbReference type="STRING" id="685588.A0A067T3N6"/>
<dbReference type="AlphaFoldDB" id="A0A067T3N6"/>
<evidence type="ECO:0000256" key="13">
    <source>
        <dbReference type="ARBA" id="ARBA00023006"/>
    </source>
</evidence>
<feature type="domain" description="Fungal lipase-type" evidence="21">
    <location>
        <begin position="245"/>
        <end position="276"/>
    </location>
</feature>
<comment type="catalytic activity">
    <reaction evidence="1">
        <text>a triacylglycerol + H2O = a diacylglycerol + a fatty acid + H(+)</text>
        <dbReference type="Rhea" id="RHEA:12044"/>
        <dbReference type="ChEBI" id="CHEBI:15377"/>
        <dbReference type="ChEBI" id="CHEBI:15378"/>
        <dbReference type="ChEBI" id="CHEBI:17855"/>
        <dbReference type="ChEBI" id="CHEBI:18035"/>
        <dbReference type="ChEBI" id="CHEBI:28868"/>
        <dbReference type="EC" id="3.1.1.3"/>
    </reaction>
</comment>
<comment type="subunit">
    <text evidence="5">Binds to both phosphatidylinositol (PI) and phosphatidylinositol 3,5-bisphosphate (PIP2).</text>
</comment>
<keyword evidence="20" id="KW-0732">Signal</keyword>
<keyword evidence="23" id="KW-1185">Reference proteome</keyword>
<comment type="subcellular location">
    <subcellularLocation>
        <location evidence="3">Endosome</location>
        <location evidence="3">Multivesicular body membrane</location>
        <topology evidence="3">Single-pass type II membrane protein</topology>
    </subcellularLocation>
    <subcellularLocation>
        <location evidence="2">Prevacuolar compartment membrane</location>
        <topology evidence="2">Single-pass type II membrane protein</topology>
    </subcellularLocation>
</comment>
<keyword evidence="12" id="KW-1133">Transmembrane helix</keyword>
<evidence type="ECO:0000256" key="17">
    <source>
        <dbReference type="ARBA" id="ARBA00024663"/>
    </source>
</evidence>
<keyword evidence="8" id="KW-0967">Endosome</keyword>
<dbReference type="EC" id="3.1.1.3" evidence="6"/>
<feature type="signal peptide" evidence="20">
    <location>
        <begin position="1"/>
        <end position="19"/>
    </location>
</feature>
<dbReference type="Gene3D" id="3.40.50.1820">
    <property type="entry name" value="alpha/beta hydrolase"/>
    <property type="match status" value="1"/>
</dbReference>
<evidence type="ECO:0000256" key="10">
    <source>
        <dbReference type="ARBA" id="ARBA00022963"/>
    </source>
</evidence>
<evidence type="ECO:0000313" key="23">
    <source>
        <dbReference type="Proteomes" id="UP000027222"/>
    </source>
</evidence>
<evidence type="ECO:0000256" key="16">
    <source>
        <dbReference type="ARBA" id="ARBA00023180"/>
    </source>
</evidence>
<dbReference type="GO" id="GO:0034496">
    <property type="term" value="P:multivesicular body membrane disassembly"/>
    <property type="evidence" value="ECO:0007669"/>
    <property type="project" value="TreeGrafter"/>
</dbReference>
<keyword evidence="11" id="KW-0735">Signal-anchor</keyword>
<sequence>MLPKSLFLTVFLFLPPTYGLQPERELSFTSHLQLDPQVPLAAQDPEKLSNVRFSPSSTYPLGSSSANLKTRPTSVYRPRSLDVLHRTRLRSLQHAESELDQVLWDLIEVEGPDVEDLHTLAQLARMSGNAYALPGQKNWYDVDQSWNTSFPFGWEDGEGFRGHVFKSSTNSTIVLSIKGTTLSGPTSKLDKFNDNLLFSCCCARVDFSWVFRTVCDCYSGNYRCDNQCLTDALIQDSLFYSVGVKLIDDLLKIYPGSNVWLVGHSLGGALASLLGATYGLPAVAFEAPGERLAASRLHLPLPPPISSPPLPVPVHPSSKFYPPRFGFHLPHFNFPFPARPSKPSEPPIPIPTLPSPYPPPQRPRIATTHVYHNADPIPQGVCTGFGSPCAQAGFALETRCHLGQSIVFDTVNKLGWGVDVRKHPIREVVTKVLEGDVWWGDDGDGEEVEDGEEIFKWGKKGKGKKDEEDEEKERKRREGKKNIPRTITEEGCIDCYKWEFGDFKDDLTGLK</sequence>
<accession>A0A067T3N6</accession>
<dbReference type="GO" id="GO:0004620">
    <property type="term" value="F:phospholipase activity"/>
    <property type="evidence" value="ECO:0007669"/>
    <property type="project" value="TreeGrafter"/>
</dbReference>